<dbReference type="PANTHER" id="PTHR45339:SF5">
    <property type="entry name" value="HISTIDINE KINASE"/>
    <property type="match status" value="1"/>
</dbReference>
<dbReference type="SMART" id="SM00388">
    <property type="entry name" value="HisKA"/>
    <property type="match status" value="1"/>
</dbReference>
<evidence type="ECO:0000256" key="1">
    <source>
        <dbReference type="ARBA" id="ARBA00000085"/>
    </source>
</evidence>
<evidence type="ECO:0000256" key="13">
    <source>
        <dbReference type="SAM" id="Phobius"/>
    </source>
</evidence>
<evidence type="ECO:0000259" key="14">
    <source>
        <dbReference type="PROSITE" id="PS50109"/>
    </source>
</evidence>
<evidence type="ECO:0000256" key="11">
    <source>
        <dbReference type="PROSITE-ProRule" id="PRU00169"/>
    </source>
</evidence>
<dbReference type="PROSITE" id="PS50109">
    <property type="entry name" value="HIS_KIN"/>
    <property type="match status" value="1"/>
</dbReference>
<dbReference type="InterPro" id="IPR036097">
    <property type="entry name" value="HisK_dim/P_sf"/>
</dbReference>
<feature type="transmembrane region" description="Helical" evidence="13">
    <location>
        <begin position="121"/>
        <end position="142"/>
    </location>
</feature>
<dbReference type="EC" id="2.7.13.3" evidence="3"/>
<evidence type="ECO:0000256" key="9">
    <source>
        <dbReference type="ARBA" id="ARBA00023012"/>
    </source>
</evidence>
<comment type="subcellular location">
    <subcellularLocation>
        <location evidence="2">Cell membrane</location>
        <topology evidence="2">Multi-pass membrane protein</topology>
    </subcellularLocation>
</comment>
<evidence type="ECO:0000256" key="8">
    <source>
        <dbReference type="ARBA" id="ARBA00022989"/>
    </source>
</evidence>
<keyword evidence="8 13" id="KW-1133">Transmembrane helix</keyword>
<keyword evidence="6 13" id="KW-0812">Transmembrane</keyword>
<dbReference type="Proteomes" id="UP001235303">
    <property type="component" value="Unassembled WGS sequence"/>
</dbReference>
<dbReference type="InterPro" id="IPR001789">
    <property type="entry name" value="Sig_transdc_resp-reg_receiver"/>
</dbReference>
<evidence type="ECO:0000256" key="2">
    <source>
        <dbReference type="ARBA" id="ARBA00004651"/>
    </source>
</evidence>
<evidence type="ECO:0000313" key="16">
    <source>
        <dbReference type="EMBL" id="MDJ1169059.1"/>
    </source>
</evidence>
<comment type="caution">
    <text evidence="16">The sequence shown here is derived from an EMBL/GenBank/DDBJ whole genome shotgun (WGS) entry which is preliminary data.</text>
</comment>
<feature type="transmembrane region" description="Helical" evidence="13">
    <location>
        <begin position="39"/>
        <end position="60"/>
    </location>
</feature>
<dbReference type="SUPFAM" id="SSF52172">
    <property type="entry name" value="CheY-like"/>
    <property type="match status" value="1"/>
</dbReference>
<keyword evidence="5 11" id="KW-0597">Phosphoprotein</keyword>
<dbReference type="CDD" id="cd17546">
    <property type="entry name" value="REC_hyHK_CKI1_RcsC-like"/>
    <property type="match status" value="1"/>
</dbReference>
<keyword evidence="10 13" id="KW-0472">Membrane</keyword>
<dbReference type="CDD" id="cd16922">
    <property type="entry name" value="HATPase_EvgS-ArcB-TorS-like"/>
    <property type="match status" value="1"/>
</dbReference>
<keyword evidence="7" id="KW-0418">Kinase</keyword>
<dbReference type="InterPro" id="IPR011006">
    <property type="entry name" value="CheY-like_superfamily"/>
</dbReference>
<evidence type="ECO:0000256" key="4">
    <source>
        <dbReference type="ARBA" id="ARBA00022475"/>
    </source>
</evidence>
<feature type="coiled-coil region" evidence="12">
    <location>
        <begin position="307"/>
        <end position="352"/>
    </location>
</feature>
<dbReference type="Gene3D" id="3.30.565.10">
    <property type="entry name" value="Histidine kinase-like ATPase, C-terminal domain"/>
    <property type="match status" value="1"/>
</dbReference>
<protein>
    <recommendedName>
        <fullName evidence="3">histidine kinase</fullName>
        <ecNumber evidence="3">2.7.13.3</ecNumber>
    </recommendedName>
</protein>
<dbReference type="InterPro" id="IPR036890">
    <property type="entry name" value="HATPase_C_sf"/>
</dbReference>
<feature type="transmembrane region" description="Helical" evidence="13">
    <location>
        <begin position="6"/>
        <end position="27"/>
    </location>
</feature>
<evidence type="ECO:0000256" key="12">
    <source>
        <dbReference type="SAM" id="Coils"/>
    </source>
</evidence>
<dbReference type="PROSITE" id="PS50110">
    <property type="entry name" value="RESPONSE_REGULATORY"/>
    <property type="match status" value="1"/>
</dbReference>
<evidence type="ECO:0000259" key="15">
    <source>
        <dbReference type="PROSITE" id="PS50110"/>
    </source>
</evidence>
<feature type="transmembrane region" description="Helical" evidence="13">
    <location>
        <begin position="290"/>
        <end position="312"/>
    </location>
</feature>
<name>A0ABT7AQ96_9CYAN</name>
<keyword evidence="9" id="KW-0902">Two-component regulatory system</keyword>
<dbReference type="PANTHER" id="PTHR45339">
    <property type="entry name" value="HYBRID SIGNAL TRANSDUCTION HISTIDINE KINASE J"/>
    <property type="match status" value="1"/>
</dbReference>
<evidence type="ECO:0000313" key="17">
    <source>
        <dbReference type="Proteomes" id="UP001235303"/>
    </source>
</evidence>
<dbReference type="Pfam" id="PF00512">
    <property type="entry name" value="HisKA"/>
    <property type="match status" value="1"/>
</dbReference>
<evidence type="ECO:0000256" key="6">
    <source>
        <dbReference type="ARBA" id="ARBA00022692"/>
    </source>
</evidence>
<dbReference type="Pfam" id="PF02518">
    <property type="entry name" value="HATPase_c"/>
    <property type="match status" value="1"/>
</dbReference>
<feature type="domain" description="Response regulatory" evidence="15">
    <location>
        <begin position="625"/>
        <end position="741"/>
    </location>
</feature>
<dbReference type="Gene3D" id="3.40.50.2300">
    <property type="match status" value="1"/>
</dbReference>
<dbReference type="InterPro" id="IPR007895">
    <property type="entry name" value="MASE1"/>
</dbReference>
<feature type="transmembrane region" description="Helical" evidence="13">
    <location>
        <begin position="80"/>
        <end position="101"/>
    </location>
</feature>
<keyword evidence="4" id="KW-1003">Cell membrane</keyword>
<dbReference type="InterPro" id="IPR004358">
    <property type="entry name" value="Sig_transdc_His_kin-like_C"/>
</dbReference>
<dbReference type="RefSeq" id="WP_283752819.1">
    <property type="nucleotide sequence ID" value="NZ_JAQOSP010000041.1"/>
</dbReference>
<dbReference type="EMBL" id="JAQOSP010000041">
    <property type="protein sequence ID" value="MDJ1169059.1"/>
    <property type="molecule type" value="Genomic_DNA"/>
</dbReference>
<dbReference type="Pfam" id="PF00072">
    <property type="entry name" value="Response_reg"/>
    <property type="match status" value="1"/>
</dbReference>
<dbReference type="InterPro" id="IPR003661">
    <property type="entry name" value="HisK_dim/P_dom"/>
</dbReference>
<keyword evidence="17" id="KW-1185">Reference proteome</keyword>
<sequence length="833" mass="94004">MSTAIAIVGVAIAYGIFALIAQKTAAVSDDFTLIWPSSGVALAAIYLLGNPMVIGVFLGTFLTDILSWIGHIDSLSSRDFLLYFIIWFGVAFNCWLGSFLLRKTLKYRHPFYRISDVLKFLILAGMLSPIVSTTLGVTSLYLQHKIPVAIYGEVFFSWWITEVAGIFVLAPLLLCLAHSIELNQRTIQKWLRMRNLDDFKRQISQLLDRANSQKNIEGFILLALIYWVSKITFWGEYPVEYVLIPLLTWCAFRFGQLATTFLMVLVSANAVMATAEGLGVFARENVNESLIFLQSFITVVVFTLLILIAAIAERSQAEDQLQSALNRLAQTNEELEDRVQARTAELEVAKERAEVANQAKSTFIANMSHELRSPLNGILGYAQILQRDRDTSAKQKDGLTIIYQCGSHLLTLINDILDLSKIEAQKLELYPTDFNFQKFLQTVVDICRIRAEQKEIGFVYRASTLLPQAVRADEKRLRQVLINLLGNAVKFTDEGQVMFTVTEQPRRGNAATPQPMHWIRFEIEDTGVGMETEQLENIFLAFEQVGDRTRQDEGTGLGLAITRQLVEMMGGTINVASIPGKGSRFWFNLELPGAEDWQVLGTTPLQIFPCGYTLISENARNLPLKFLIVDDRPENRLVLIDWLKPIGFTILEAENGQQGWERAIESEPDLIITDLAMPIMDGFEMTQKLRASETLSQIPIIASSASVFNFDRQKSQAAGCNDFLPKPVQPEELLDQLQQYLEIEWEYNTQETLEAVHDSPDLDNRESVIIPPASELITLRNATLEGYIAGIESEAMRIKNLDPQYQAFAHRILQLAKDFEDEKILEILDTYNL</sequence>
<evidence type="ECO:0000256" key="7">
    <source>
        <dbReference type="ARBA" id="ARBA00022777"/>
    </source>
</evidence>
<feature type="modified residue" description="4-aspartylphosphate" evidence="11">
    <location>
        <position position="674"/>
    </location>
</feature>
<comment type="catalytic activity">
    <reaction evidence="1">
        <text>ATP + protein L-histidine = ADP + protein N-phospho-L-histidine.</text>
        <dbReference type="EC" id="2.7.13.3"/>
    </reaction>
</comment>
<gene>
    <name evidence="16" type="ORF">PMG71_06435</name>
</gene>
<dbReference type="SMART" id="SM00448">
    <property type="entry name" value="REC"/>
    <property type="match status" value="1"/>
</dbReference>
<feature type="transmembrane region" description="Helical" evidence="13">
    <location>
        <begin position="219"/>
        <end position="237"/>
    </location>
</feature>
<dbReference type="InterPro" id="IPR005467">
    <property type="entry name" value="His_kinase_dom"/>
</dbReference>
<evidence type="ECO:0000256" key="10">
    <source>
        <dbReference type="ARBA" id="ARBA00023136"/>
    </source>
</evidence>
<dbReference type="SMART" id="SM00387">
    <property type="entry name" value="HATPase_c"/>
    <property type="match status" value="1"/>
</dbReference>
<dbReference type="Gene3D" id="1.10.287.130">
    <property type="match status" value="1"/>
</dbReference>
<dbReference type="SUPFAM" id="SSF55874">
    <property type="entry name" value="ATPase domain of HSP90 chaperone/DNA topoisomerase II/histidine kinase"/>
    <property type="match status" value="1"/>
</dbReference>
<feature type="transmembrane region" description="Helical" evidence="13">
    <location>
        <begin position="257"/>
        <end position="278"/>
    </location>
</feature>
<dbReference type="PRINTS" id="PR00344">
    <property type="entry name" value="BCTRLSENSOR"/>
</dbReference>
<keyword evidence="7" id="KW-0808">Transferase</keyword>
<feature type="domain" description="Histidine kinase" evidence="14">
    <location>
        <begin position="366"/>
        <end position="593"/>
    </location>
</feature>
<reference evidence="16 17" key="1">
    <citation type="submission" date="2023-01" db="EMBL/GenBank/DDBJ databases">
        <title>Novel diversity within Roseofilum (Cyanobacteria; Desertifilaceae) from marine benthic mats with descriptions of four novel species.</title>
        <authorList>
            <person name="Wang Y."/>
            <person name="Berthold D.E."/>
            <person name="Hu J."/>
            <person name="Lefler F.W."/>
            <person name="Laughinghouse H.D. IV."/>
        </authorList>
    </citation>
    <scope>NUCLEOTIDE SEQUENCE [LARGE SCALE GENOMIC DNA]</scope>
    <source>
        <strain evidence="16 17">BLCC-M154</strain>
    </source>
</reference>
<dbReference type="CDD" id="cd00082">
    <property type="entry name" value="HisKA"/>
    <property type="match status" value="1"/>
</dbReference>
<proteinExistence type="predicted"/>
<evidence type="ECO:0000256" key="3">
    <source>
        <dbReference type="ARBA" id="ARBA00012438"/>
    </source>
</evidence>
<dbReference type="Pfam" id="PF05231">
    <property type="entry name" value="MASE1"/>
    <property type="match status" value="1"/>
</dbReference>
<accession>A0ABT7AQ96</accession>
<feature type="transmembrane region" description="Helical" evidence="13">
    <location>
        <begin position="154"/>
        <end position="177"/>
    </location>
</feature>
<dbReference type="SUPFAM" id="SSF47384">
    <property type="entry name" value="Homodimeric domain of signal transducing histidine kinase"/>
    <property type="match status" value="1"/>
</dbReference>
<organism evidence="16 17">
    <name type="scientific">Roseofilum acuticapitatum BLCC-M154</name>
    <dbReference type="NCBI Taxonomy" id="3022444"/>
    <lineage>
        <taxon>Bacteria</taxon>
        <taxon>Bacillati</taxon>
        <taxon>Cyanobacteriota</taxon>
        <taxon>Cyanophyceae</taxon>
        <taxon>Desertifilales</taxon>
        <taxon>Desertifilaceae</taxon>
        <taxon>Roseofilum</taxon>
        <taxon>Roseofilum acuticapitatum</taxon>
    </lineage>
</organism>
<evidence type="ECO:0000256" key="5">
    <source>
        <dbReference type="ARBA" id="ARBA00022553"/>
    </source>
</evidence>
<dbReference type="InterPro" id="IPR003594">
    <property type="entry name" value="HATPase_dom"/>
</dbReference>
<keyword evidence="12" id="KW-0175">Coiled coil</keyword>